<keyword evidence="3" id="KW-1185">Reference proteome</keyword>
<keyword evidence="1" id="KW-0732">Signal</keyword>
<sequence length="92" mass="10735">MYNMKPLTSVTIIAFLLVLLVMPDYSTNGLELFPSPGHPRGPTYPRIPLYPGRYNPPNFPLVPTFPRRRVVIPYRYEHSPFSPDKWGPFKFR</sequence>
<feature type="chain" id="PRO_5024309709" evidence="1">
    <location>
        <begin position="30"/>
        <end position="92"/>
    </location>
</feature>
<proteinExistence type="predicted"/>
<protein>
    <submittedName>
        <fullName evidence="2">Uncharacterized protein</fullName>
    </submittedName>
</protein>
<evidence type="ECO:0000256" key="1">
    <source>
        <dbReference type="SAM" id="SignalP"/>
    </source>
</evidence>
<accession>A0A5N5SHN1</accession>
<gene>
    <name evidence="2" type="ORF">Anas_10643</name>
</gene>
<evidence type="ECO:0000313" key="2">
    <source>
        <dbReference type="EMBL" id="KAB7493666.1"/>
    </source>
</evidence>
<dbReference type="Proteomes" id="UP000326759">
    <property type="component" value="Unassembled WGS sequence"/>
</dbReference>
<dbReference type="EMBL" id="SEYY01025104">
    <property type="protein sequence ID" value="KAB7493666.1"/>
    <property type="molecule type" value="Genomic_DNA"/>
</dbReference>
<name>A0A5N5SHN1_9CRUS</name>
<comment type="caution">
    <text evidence="2">The sequence shown here is derived from an EMBL/GenBank/DDBJ whole genome shotgun (WGS) entry which is preliminary data.</text>
</comment>
<evidence type="ECO:0000313" key="3">
    <source>
        <dbReference type="Proteomes" id="UP000326759"/>
    </source>
</evidence>
<dbReference type="AlphaFoldDB" id="A0A5N5SHN1"/>
<feature type="signal peptide" evidence="1">
    <location>
        <begin position="1"/>
        <end position="29"/>
    </location>
</feature>
<organism evidence="2 3">
    <name type="scientific">Armadillidium nasatum</name>
    <dbReference type="NCBI Taxonomy" id="96803"/>
    <lineage>
        <taxon>Eukaryota</taxon>
        <taxon>Metazoa</taxon>
        <taxon>Ecdysozoa</taxon>
        <taxon>Arthropoda</taxon>
        <taxon>Crustacea</taxon>
        <taxon>Multicrustacea</taxon>
        <taxon>Malacostraca</taxon>
        <taxon>Eumalacostraca</taxon>
        <taxon>Peracarida</taxon>
        <taxon>Isopoda</taxon>
        <taxon>Oniscidea</taxon>
        <taxon>Crinocheta</taxon>
        <taxon>Armadillidiidae</taxon>
        <taxon>Armadillidium</taxon>
    </lineage>
</organism>
<reference evidence="2 3" key="1">
    <citation type="journal article" date="2019" name="PLoS Biol.">
        <title>Sex chromosomes control vertical transmission of feminizing Wolbachia symbionts in an isopod.</title>
        <authorList>
            <person name="Becking T."/>
            <person name="Chebbi M.A."/>
            <person name="Giraud I."/>
            <person name="Moumen B."/>
            <person name="Laverre T."/>
            <person name="Caubet Y."/>
            <person name="Peccoud J."/>
            <person name="Gilbert C."/>
            <person name="Cordaux R."/>
        </authorList>
    </citation>
    <scope>NUCLEOTIDE SEQUENCE [LARGE SCALE GENOMIC DNA]</scope>
    <source>
        <strain evidence="2">ANa2</strain>
        <tissue evidence="2">Whole body excluding digestive tract and cuticle</tissue>
    </source>
</reference>